<gene>
    <name evidence="1" type="ORF">RFI_00125</name>
</gene>
<protein>
    <recommendedName>
        <fullName evidence="3">Kelch motif family protein</fullName>
    </recommendedName>
</protein>
<dbReference type="EMBL" id="ASPP01000123">
    <property type="protein sequence ID" value="ETO36937.1"/>
    <property type="molecule type" value="Genomic_DNA"/>
</dbReference>
<evidence type="ECO:0000313" key="2">
    <source>
        <dbReference type="Proteomes" id="UP000023152"/>
    </source>
</evidence>
<dbReference type="InterPro" id="IPR011043">
    <property type="entry name" value="Gal_Oxase/kelch_b-propeller"/>
</dbReference>
<organism evidence="1 2">
    <name type="scientific">Reticulomyxa filosa</name>
    <dbReference type="NCBI Taxonomy" id="46433"/>
    <lineage>
        <taxon>Eukaryota</taxon>
        <taxon>Sar</taxon>
        <taxon>Rhizaria</taxon>
        <taxon>Retaria</taxon>
        <taxon>Foraminifera</taxon>
        <taxon>Monothalamids</taxon>
        <taxon>Reticulomyxidae</taxon>
        <taxon>Reticulomyxa</taxon>
    </lineage>
</organism>
<dbReference type="Pfam" id="PF01344">
    <property type="entry name" value="Kelch_1"/>
    <property type="match status" value="1"/>
</dbReference>
<dbReference type="SUPFAM" id="SSF50965">
    <property type="entry name" value="Galactose oxidase, central domain"/>
    <property type="match status" value="1"/>
</dbReference>
<keyword evidence="2" id="KW-1185">Reference proteome</keyword>
<dbReference type="Gene3D" id="2.120.10.80">
    <property type="entry name" value="Kelch-type beta propeller"/>
    <property type="match status" value="2"/>
</dbReference>
<accession>X6PGY5</accession>
<feature type="non-terminal residue" evidence="1">
    <location>
        <position position="400"/>
    </location>
</feature>
<dbReference type="SUPFAM" id="SSF117281">
    <property type="entry name" value="Kelch motif"/>
    <property type="match status" value="1"/>
</dbReference>
<dbReference type="InterPro" id="IPR015915">
    <property type="entry name" value="Kelch-typ_b-propeller"/>
</dbReference>
<sequence>MTNLNTAQKSPERQTEQIQSLITPFQTLKALPNPFSRSQCVSHKHELLICGGYQQRACYSYNTIKNEYKFICEYPIHIKLNGHCVVKLVDNNSKDRNEITLLSFGGKYKHTLIMKYVSIWSNENNNNENKINDSKELNKSSNYNKWTPFKDNHNRSVIIGRKSDNYEGVRAVIGGINSHLLFITYYPKNISVFDLNTFQFIKYDKLPTNNLICYHCFVSNSENGQGQEMIKTNNKKNKQNYQMLLFCFKTGLSIEYDEESNTFQFYQLPVCDGIVSLFRYAYVCINDVILFFGGCNGDNIISNSVHKYSIQESKWITFKNNLPIQLENCVAILSEDNTNIHFIGGQDDKNTVLSIHMQTRLRVWDNPQSVIIKITIQYWIRFLKIKLGWIDEFNKIIINY</sequence>
<reference evidence="1 2" key="1">
    <citation type="journal article" date="2013" name="Curr. Biol.">
        <title>The Genome of the Foraminiferan Reticulomyxa filosa.</title>
        <authorList>
            <person name="Glockner G."/>
            <person name="Hulsmann N."/>
            <person name="Schleicher M."/>
            <person name="Noegel A.A."/>
            <person name="Eichinger L."/>
            <person name="Gallinger C."/>
            <person name="Pawlowski J."/>
            <person name="Sierra R."/>
            <person name="Euteneuer U."/>
            <person name="Pillet L."/>
            <person name="Moustafa A."/>
            <person name="Platzer M."/>
            <person name="Groth M."/>
            <person name="Szafranski K."/>
            <person name="Schliwa M."/>
        </authorList>
    </citation>
    <scope>NUCLEOTIDE SEQUENCE [LARGE SCALE GENOMIC DNA]</scope>
</reference>
<proteinExistence type="predicted"/>
<dbReference type="InterPro" id="IPR006652">
    <property type="entry name" value="Kelch_1"/>
</dbReference>
<evidence type="ECO:0000313" key="1">
    <source>
        <dbReference type="EMBL" id="ETO36937.1"/>
    </source>
</evidence>
<dbReference type="Proteomes" id="UP000023152">
    <property type="component" value="Unassembled WGS sequence"/>
</dbReference>
<comment type="caution">
    <text evidence="1">The sequence shown here is derived from an EMBL/GenBank/DDBJ whole genome shotgun (WGS) entry which is preliminary data.</text>
</comment>
<dbReference type="AlphaFoldDB" id="X6PGY5"/>
<evidence type="ECO:0008006" key="3">
    <source>
        <dbReference type="Google" id="ProtNLM"/>
    </source>
</evidence>
<name>X6PGY5_RETFI</name>